<name>A0ACC2NUD3_9HYME</name>
<comment type="caution">
    <text evidence="1">The sequence shown here is derived from an EMBL/GenBank/DDBJ whole genome shotgun (WGS) entry which is preliminary data.</text>
</comment>
<dbReference type="EMBL" id="CM056742">
    <property type="protein sequence ID" value="KAJ8674766.1"/>
    <property type="molecule type" value="Genomic_DNA"/>
</dbReference>
<evidence type="ECO:0000313" key="1">
    <source>
        <dbReference type="EMBL" id="KAJ8674766.1"/>
    </source>
</evidence>
<protein>
    <submittedName>
        <fullName evidence="1">Uncharacterized protein</fullName>
    </submittedName>
</protein>
<gene>
    <name evidence="1" type="ORF">QAD02_010552</name>
</gene>
<keyword evidence="2" id="KW-1185">Reference proteome</keyword>
<proteinExistence type="predicted"/>
<accession>A0ACC2NUD3</accession>
<sequence>MKFSVSFSDIPIANNAENTNGQGVPRVVPLQLPPTPPFIEQEARPAPAVVLKITELIRDPPRLRLQVMNSIFWTKPGSHETEFPTTIELGFTLRIREEPTFTTDDKNNKFILTLNYRASENPNAITYFTFTCPFSHADLQNRLKKMDNRILKLDKKVHLAYDIYYHRKCY</sequence>
<organism evidence="1 2">
    <name type="scientific">Eretmocerus hayati</name>
    <dbReference type="NCBI Taxonomy" id="131215"/>
    <lineage>
        <taxon>Eukaryota</taxon>
        <taxon>Metazoa</taxon>
        <taxon>Ecdysozoa</taxon>
        <taxon>Arthropoda</taxon>
        <taxon>Hexapoda</taxon>
        <taxon>Insecta</taxon>
        <taxon>Pterygota</taxon>
        <taxon>Neoptera</taxon>
        <taxon>Endopterygota</taxon>
        <taxon>Hymenoptera</taxon>
        <taxon>Apocrita</taxon>
        <taxon>Proctotrupomorpha</taxon>
        <taxon>Chalcidoidea</taxon>
        <taxon>Aphelinidae</taxon>
        <taxon>Aphelininae</taxon>
        <taxon>Eretmocerus</taxon>
    </lineage>
</organism>
<dbReference type="Proteomes" id="UP001239111">
    <property type="component" value="Chromosome 2"/>
</dbReference>
<reference evidence="1" key="1">
    <citation type="submission" date="2023-04" db="EMBL/GenBank/DDBJ databases">
        <title>A chromosome-level genome assembly of the parasitoid wasp Eretmocerus hayati.</title>
        <authorList>
            <person name="Zhong Y."/>
            <person name="Liu S."/>
            <person name="Liu Y."/>
        </authorList>
    </citation>
    <scope>NUCLEOTIDE SEQUENCE</scope>
    <source>
        <strain evidence="1">ZJU_SS_LIU_2023</strain>
    </source>
</reference>
<evidence type="ECO:0000313" key="2">
    <source>
        <dbReference type="Proteomes" id="UP001239111"/>
    </source>
</evidence>